<gene>
    <name evidence="2" type="ORF">LQ356_01210</name>
</gene>
<proteinExistence type="predicted"/>
<dbReference type="SUPFAM" id="SSF50199">
    <property type="entry name" value="Staphylococcal nuclease"/>
    <property type="match status" value="1"/>
</dbReference>
<dbReference type="PROSITE" id="PS50830">
    <property type="entry name" value="TNASE_3"/>
    <property type="match status" value="1"/>
</dbReference>
<dbReference type="EMBL" id="CP088155">
    <property type="protein sequence ID" value="WYM97504.1"/>
    <property type="molecule type" value="Genomic_DNA"/>
</dbReference>
<name>A0ABZ2TMA1_9BACT</name>
<feature type="domain" description="TNase-like" evidence="1">
    <location>
        <begin position="249"/>
        <end position="420"/>
    </location>
</feature>
<dbReference type="SMART" id="SM00318">
    <property type="entry name" value="SNc"/>
    <property type="match status" value="1"/>
</dbReference>
<sequence length="431" mass="49992">MKNKNTHKYLGSFLGTTMFISPLISISCIAYENLDLEVRKLNVNISNETKLKYTVDEFIKQDYKKLISFSNIDYSKYEASIFGIKKSSETSIDLFIELKSKRTNKTVVKKIQIDGFKSKANLHDEQLIKEINNEINKLKLPHFNKDKNKTFVKDVDLSDFTFEGFDKQKYLLNLNLDKSKADKGILKLTVFLTLRSNTKIKSLVKTFEITGFKTNTNSEGKEYFEGLEPDEGLEKIPYPISENELKANYATPITVNYVVDGDTFLDSKGKKYRFNGIDTPESFKKDPQTGHFNPTTGMQKEYATYAAKFTEYYALNGLLSTYSKYKFRPTQIYAVPQKTKNGQTNISDHYGRIVAIIYYRDEFGRYHCLNEKLILEGKARKNYISLSKGSKYYTENKAYYNLLEKAQEKSKKLKKGIWSPLANYDEIYPWR</sequence>
<dbReference type="InterPro" id="IPR016071">
    <property type="entry name" value="Staphylococal_nuclease_OB-fold"/>
</dbReference>
<dbReference type="PROSITE" id="PS51257">
    <property type="entry name" value="PROKAR_LIPOPROTEIN"/>
    <property type="match status" value="1"/>
</dbReference>
<dbReference type="Proteomes" id="UP001622612">
    <property type="component" value="Chromosome"/>
</dbReference>
<evidence type="ECO:0000313" key="2">
    <source>
        <dbReference type="EMBL" id="WYM97504.1"/>
    </source>
</evidence>
<evidence type="ECO:0000259" key="1">
    <source>
        <dbReference type="PROSITE" id="PS50830"/>
    </source>
</evidence>
<keyword evidence="3" id="KW-1185">Reference proteome</keyword>
<dbReference type="Pfam" id="PF00565">
    <property type="entry name" value="SNase"/>
    <property type="match status" value="1"/>
</dbReference>
<dbReference type="InterPro" id="IPR035437">
    <property type="entry name" value="SNase_OB-fold_sf"/>
</dbReference>
<evidence type="ECO:0000313" key="3">
    <source>
        <dbReference type="Proteomes" id="UP001622612"/>
    </source>
</evidence>
<reference evidence="2" key="1">
    <citation type="submission" date="2021-11" db="EMBL/GenBank/DDBJ databases">
        <title>The first genome sequence of unculturable Mycoplasma faucium obtained by de novo assembly of metagenomic reads.</title>
        <authorList>
            <person name="Sabat A.J."/>
            <person name="Bathoorn E."/>
            <person name="Akkerboom V."/>
            <person name="Friedrich A.W."/>
        </authorList>
    </citation>
    <scope>NUCLEOTIDE SEQUENCE [LARGE SCALE GENOMIC DNA]</scope>
    <source>
        <strain evidence="2">UMCG-MFM1</strain>
    </source>
</reference>
<organism evidence="2 3">
    <name type="scientific">Metamycoplasma faucium</name>
    <dbReference type="NCBI Taxonomy" id="56142"/>
    <lineage>
        <taxon>Bacteria</taxon>
        <taxon>Bacillati</taxon>
        <taxon>Mycoplasmatota</taxon>
        <taxon>Mycoplasmoidales</taxon>
        <taxon>Metamycoplasmataceae</taxon>
        <taxon>Metamycoplasma</taxon>
    </lineage>
</organism>
<dbReference type="RefSeq" id="WP_405311991.1">
    <property type="nucleotide sequence ID" value="NZ_CP088155.1"/>
</dbReference>
<protein>
    <submittedName>
        <fullName evidence="2">Thermonuclease family protein</fullName>
    </submittedName>
</protein>
<dbReference type="Gene3D" id="2.40.50.90">
    <property type="match status" value="1"/>
</dbReference>
<accession>A0ABZ2TMA1</accession>